<accession>A0A5C3NT97</accession>
<dbReference type="AlphaFoldDB" id="A0A5C3NT97"/>
<dbReference type="EMBL" id="ML211770">
    <property type="protein sequence ID" value="TFK80451.1"/>
    <property type="molecule type" value="Genomic_DNA"/>
</dbReference>
<keyword evidence="2" id="KW-1185">Reference proteome</keyword>
<sequence>MTAVRSPTKSTMHWISLNKQVRQGIRKCTPQPRSPASRRPLYQPIYSGYLRFLRRHQSVRTAQNVQFHFHFSRSRSMPGQAPRRIAQGPSILAAASALQPLSYLRARRSAVSSTRDLRRIIHPRLRPYPRFKSACISTGNGKHSSTIHGNIAGIETDLDRVVDAYSYIAETALCPAGPGAFRASQHPGAESRTKRLTFLCQWHSFMLPFVKVCPLCADHAWDCKNYLSHVTYIYPTVRT</sequence>
<evidence type="ECO:0000313" key="2">
    <source>
        <dbReference type="Proteomes" id="UP000308197"/>
    </source>
</evidence>
<dbReference type="Proteomes" id="UP000308197">
    <property type="component" value="Unassembled WGS sequence"/>
</dbReference>
<proteinExistence type="predicted"/>
<dbReference type="InParanoid" id="A0A5C3NT97"/>
<organism evidence="1 2">
    <name type="scientific">Polyporus arcularius HHB13444</name>
    <dbReference type="NCBI Taxonomy" id="1314778"/>
    <lineage>
        <taxon>Eukaryota</taxon>
        <taxon>Fungi</taxon>
        <taxon>Dikarya</taxon>
        <taxon>Basidiomycota</taxon>
        <taxon>Agaricomycotina</taxon>
        <taxon>Agaricomycetes</taxon>
        <taxon>Polyporales</taxon>
        <taxon>Polyporaceae</taxon>
        <taxon>Polyporus</taxon>
    </lineage>
</organism>
<protein>
    <submittedName>
        <fullName evidence="1">Uncharacterized protein</fullName>
    </submittedName>
</protein>
<gene>
    <name evidence="1" type="ORF">K466DRAFT_380284</name>
</gene>
<name>A0A5C3NT97_9APHY</name>
<reference evidence="1 2" key="1">
    <citation type="journal article" date="2019" name="Nat. Ecol. Evol.">
        <title>Megaphylogeny resolves global patterns of mushroom evolution.</title>
        <authorList>
            <person name="Varga T."/>
            <person name="Krizsan K."/>
            <person name="Foldi C."/>
            <person name="Dima B."/>
            <person name="Sanchez-Garcia M."/>
            <person name="Sanchez-Ramirez S."/>
            <person name="Szollosi G.J."/>
            <person name="Szarkandi J.G."/>
            <person name="Papp V."/>
            <person name="Albert L."/>
            <person name="Andreopoulos W."/>
            <person name="Angelini C."/>
            <person name="Antonin V."/>
            <person name="Barry K.W."/>
            <person name="Bougher N.L."/>
            <person name="Buchanan P."/>
            <person name="Buyck B."/>
            <person name="Bense V."/>
            <person name="Catcheside P."/>
            <person name="Chovatia M."/>
            <person name="Cooper J."/>
            <person name="Damon W."/>
            <person name="Desjardin D."/>
            <person name="Finy P."/>
            <person name="Geml J."/>
            <person name="Haridas S."/>
            <person name="Hughes K."/>
            <person name="Justo A."/>
            <person name="Karasinski D."/>
            <person name="Kautmanova I."/>
            <person name="Kiss B."/>
            <person name="Kocsube S."/>
            <person name="Kotiranta H."/>
            <person name="LaButti K.M."/>
            <person name="Lechner B.E."/>
            <person name="Liimatainen K."/>
            <person name="Lipzen A."/>
            <person name="Lukacs Z."/>
            <person name="Mihaltcheva S."/>
            <person name="Morgado L.N."/>
            <person name="Niskanen T."/>
            <person name="Noordeloos M.E."/>
            <person name="Ohm R.A."/>
            <person name="Ortiz-Santana B."/>
            <person name="Ovrebo C."/>
            <person name="Racz N."/>
            <person name="Riley R."/>
            <person name="Savchenko A."/>
            <person name="Shiryaev A."/>
            <person name="Soop K."/>
            <person name="Spirin V."/>
            <person name="Szebenyi C."/>
            <person name="Tomsovsky M."/>
            <person name="Tulloss R.E."/>
            <person name="Uehling J."/>
            <person name="Grigoriev I.V."/>
            <person name="Vagvolgyi C."/>
            <person name="Papp T."/>
            <person name="Martin F.M."/>
            <person name="Miettinen O."/>
            <person name="Hibbett D.S."/>
            <person name="Nagy L.G."/>
        </authorList>
    </citation>
    <scope>NUCLEOTIDE SEQUENCE [LARGE SCALE GENOMIC DNA]</scope>
    <source>
        <strain evidence="1 2">HHB13444</strain>
    </source>
</reference>
<evidence type="ECO:0000313" key="1">
    <source>
        <dbReference type="EMBL" id="TFK80451.1"/>
    </source>
</evidence>